<evidence type="ECO:0000256" key="2">
    <source>
        <dbReference type="ARBA" id="ARBA00022670"/>
    </source>
</evidence>
<dbReference type="InterPro" id="IPR029058">
    <property type="entry name" value="AB_hydrolase_fold"/>
</dbReference>
<evidence type="ECO:0000256" key="8">
    <source>
        <dbReference type="ARBA" id="ARBA00045885"/>
    </source>
</evidence>
<dbReference type="Proteomes" id="UP000250918">
    <property type="component" value="Unassembled WGS sequence"/>
</dbReference>
<dbReference type="PROSITE" id="PS00708">
    <property type="entry name" value="PRO_ENDOPEP_SER"/>
    <property type="match status" value="1"/>
</dbReference>
<sequence length="668" mass="75587">MATRKRQPRKITAKDLFRYQVLTSVSISPDERYVAYTVEHIDEKDNKYYTNLYMLDLKIGSNIQFTHGKQSDGKPYWSPDGKTLAFVSTRDKKTGIYLMPISGGAERKLIELEAAIGALNWTPDGRTLIFTMRYEDSHYIQDEKKKSEPPAYRHITRLWYRLDGLGFLPKDIFQVYSLDIATAKLQKITGGKRDNGDVTVSPDGRSIAYVSNRAKNPDLDDMRHDLFVMPITGGRERRIPTPAGPIESPRFSPDGKWLAYIGHANPNDAWGVTNLHVWVVGVNGGTKARDLVPKFDRMTVDQSIIDLAEGHGPSGLEWSADSKRLFFLSSDTGATNLYYIPRSGGKPTRIYKGKCHIKSFSVNGPSRTVAFIGADISNPGDLMTCPTAYGGETKVKKHTDLNAFLRTDIRLARTRDLMFKSFDGTEVQGWLVTPPDFKPGRKYPAILEIHGGPRVQYAHTYFHEMQFLAAQGYVVLYTNPRGGAGRGETWAEAIAGGWGDLDYKDCMAATDYLETMKFVDKKKIGVTGGSYGGYMTNWIIGHTNRFKAAVTQRSVVDLKSFVGSSDFGFSLNREFNGYPWNNKENYENCSPITYFKNVKTPVLILHNESDLRCGIEQAEQMFAMLKVLGKTVEFVRFPQEPHGLSRHGRPDRRIARLEWMLKWFRRYL</sequence>
<dbReference type="Pfam" id="PF07676">
    <property type="entry name" value="PD40"/>
    <property type="match status" value="3"/>
</dbReference>
<dbReference type="InterPro" id="IPR011042">
    <property type="entry name" value="6-blade_b-propeller_TolB-like"/>
</dbReference>
<comment type="function">
    <text evidence="8">This enzyme catalyzes the hydrolysis of the N-terminal peptide bond of an N-acetylated peptide to generate an N-acetylated amino acid and a peptide with a free N-terminus. It preferentially cleaves off Ac-Ala, Ac-Met and Ac-Ser. Also, involved in the degradation of oxidized and glycated proteins.</text>
</comment>
<dbReference type="AlphaFoldDB" id="A0A855X4P6"/>
<evidence type="ECO:0000313" key="11">
    <source>
        <dbReference type="Proteomes" id="UP000250918"/>
    </source>
</evidence>
<gene>
    <name evidence="10" type="ORF">C3F09_01735</name>
</gene>
<keyword evidence="4" id="KW-0720">Serine protease</keyword>
<comment type="caution">
    <text evidence="10">The sequence shown here is derived from an EMBL/GenBank/DDBJ whole genome shotgun (WGS) entry which is preliminary data.</text>
</comment>
<protein>
    <recommendedName>
        <fullName evidence="7">Acyl-peptide hydrolase</fullName>
    </recommendedName>
    <alternativeName>
        <fullName evidence="6">Acylaminoacyl-peptidase</fullName>
    </alternativeName>
</protein>
<dbReference type="InterPro" id="IPR002471">
    <property type="entry name" value="Pept_S9_AS"/>
</dbReference>
<keyword evidence="2" id="KW-0645">Protease</keyword>
<proteinExistence type="inferred from homology"/>
<evidence type="ECO:0000256" key="6">
    <source>
        <dbReference type="ARBA" id="ARBA00032284"/>
    </source>
</evidence>
<evidence type="ECO:0000256" key="7">
    <source>
        <dbReference type="ARBA" id="ARBA00032596"/>
    </source>
</evidence>
<evidence type="ECO:0000256" key="3">
    <source>
        <dbReference type="ARBA" id="ARBA00022801"/>
    </source>
</evidence>
<dbReference type="PANTHER" id="PTHR42776:SF27">
    <property type="entry name" value="DIPEPTIDYL PEPTIDASE FAMILY MEMBER 6"/>
    <property type="match status" value="1"/>
</dbReference>
<accession>A0A855X4P6</accession>
<evidence type="ECO:0000256" key="1">
    <source>
        <dbReference type="ARBA" id="ARBA00010040"/>
    </source>
</evidence>
<comment type="similarity">
    <text evidence="1">Belongs to the peptidase S9C family.</text>
</comment>
<evidence type="ECO:0000256" key="4">
    <source>
        <dbReference type="ARBA" id="ARBA00022825"/>
    </source>
</evidence>
<dbReference type="InterPro" id="IPR011659">
    <property type="entry name" value="WD40"/>
</dbReference>
<reference evidence="10 11" key="1">
    <citation type="journal article" date="2018" name="ISME J.">
        <title>A methanotrophic archaeon couples anaerobic oxidation of methane to Fe(III) reduction.</title>
        <authorList>
            <person name="Cai C."/>
            <person name="Leu A.O."/>
            <person name="Xie G.J."/>
            <person name="Guo J."/>
            <person name="Feng Y."/>
            <person name="Zhao J.X."/>
            <person name="Tyson G.W."/>
            <person name="Yuan Z."/>
            <person name="Hu S."/>
        </authorList>
    </citation>
    <scope>NUCLEOTIDE SEQUENCE [LARGE SCALE GENOMIC DNA]</scope>
    <source>
        <strain evidence="10">FeB_12</strain>
    </source>
</reference>
<dbReference type="EMBL" id="PQAP01000007">
    <property type="protein sequence ID" value="PWB75858.1"/>
    <property type="molecule type" value="Genomic_DNA"/>
</dbReference>
<keyword evidence="5" id="KW-0007">Acetylation</keyword>
<keyword evidence="3" id="KW-0378">Hydrolase</keyword>
<dbReference type="PANTHER" id="PTHR42776">
    <property type="entry name" value="SERINE PEPTIDASE S9 FAMILY MEMBER"/>
    <property type="match status" value="1"/>
</dbReference>
<evidence type="ECO:0000256" key="5">
    <source>
        <dbReference type="ARBA" id="ARBA00022990"/>
    </source>
</evidence>
<feature type="domain" description="Peptidase S9 prolyl oligopeptidase catalytic" evidence="9">
    <location>
        <begin position="461"/>
        <end position="667"/>
    </location>
</feature>
<dbReference type="Gene3D" id="2.120.10.30">
    <property type="entry name" value="TolB, C-terminal domain"/>
    <property type="match status" value="2"/>
</dbReference>
<dbReference type="Gene3D" id="3.40.50.1820">
    <property type="entry name" value="alpha/beta hydrolase"/>
    <property type="match status" value="1"/>
</dbReference>
<dbReference type="Pfam" id="PF00326">
    <property type="entry name" value="Peptidase_S9"/>
    <property type="match status" value="1"/>
</dbReference>
<dbReference type="FunFam" id="3.40.50.1820:FF:000028">
    <property type="entry name" value="S9 family peptidase"/>
    <property type="match status" value="1"/>
</dbReference>
<evidence type="ECO:0000313" key="10">
    <source>
        <dbReference type="EMBL" id="PWB75858.1"/>
    </source>
</evidence>
<dbReference type="SUPFAM" id="SSF53474">
    <property type="entry name" value="alpha/beta-Hydrolases"/>
    <property type="match status" value="1"/>
</dbReference>
<dbReference type="InterPro" id="IPR001375">
    <property type="entry name" value="Peptidase_S9_cat"/>
</dbReference>
<name>A0A855X4P6_9BACT</name>
<dbReference type="GO" id="GO:0004252">
    <property type="term" value="F:serine-type endopeptidase activity"/>
    <property type="evidence" value="ECO:0007669"/>
    <property type="project" value="InterPro"/>
</dbReference>
<dbReference type="GO" id="GO:0006508">
    <property type="term" value="P:proteolysis"/>
    <property type="evidence" value="ECO:0007669"/>
    <property type="project" value="UniProtKB-KW"/>
</dbReference>
<organism evidence="10 11">
    <name type="scientific">candidate division GN15 bacterium</name>
    <dbReference type="NCBI Taxonomy" id="2072418"/>
    <lineage>
        <taxon>Bacteria</taxon>
        <taxon>candidate division GN15</taxon>
    </lineage>
</organism>
<dbReference type="SUPFAM" id="SSF82171">
    <property type="entry name" value="DPP6 N-terminal domain-like"/>
    <property type="match status" value="1"/>
</dbReference>
<evidence type="ECO:0000259" key="9">
    <source>
        <dbReference type="Pfam" id="PF00326"/>
    </source>
</evidence>